<gene>
    <name evidence="2" type="ORF">N7517_001529</name>
</gene>
<dbReference type="GeneID" id="81458442"/>
<reference evidence="2" key="1">
    <citation type="submission" date="2022-12" db="EMBL/GenBank/DDBJ databases">
        <authorList>
            <person name="Petersen C."/>
        </authorList>
    </citation>
    <scope>NUCLEOTIDE SEQUENCE</scope>
    <source>
        <strain evidence="2">IBT 3081</strain>
    </source>
</reference>
<protein>
    <submittedName>
        <fullName evidence="2">Uncharacterized protein</fullName>
    </submittedName>
</protein>
<dbReference type="Proteomes" id="UP001147752">
    <property type="component" value="Unassembled WGS sequence"/>
</dbReference>
<sequence>MASPGNIRFDHLQVPDGYDWTIEDLNYSQFVPLAYQLSTPILAEPSMASAGPLRYTHPIQYPIASVAPGFPVSTSLHSTCSDLCRFKQNVIHQSPINNDCAAMAPAPGYLDPNHGVACTTLPVSTWSPQKGSQVKATSDSYTKGKRAYGRSRGRQQKQE</sequence>
<organism evidence="2 3">
    <name type="scientific">Penicillium concentricum</name>
    <dbReference type="NCBI Taxonomy" id="293559"/>
    <lineage>
        <taxon>Eukaryota</taxon>
        <taxon>Fungi</taxon>
        <taxon>Dikarya</taxon>
        <taxon>Ascomycota</taxon>
        <taxon>Pezizomycotina</taxon>
        <taxon>Eurotiomycetes</taxon>
        <taxon>Eurotiomycetidae</taxon>
        <taxon>Eurotiales</taxon>
        <taxon>Aspergillaceae</taxon>
        <taxon>Penicillium</taxon>
    </lineage>
</organism>
<feature type="compositionally biased region" description="Polar residues" evidence="1">
    <location>
        <begin position="126"/>
        <end position="141"/>
    </location>
</feature>
<comment type="caution">
    <text evidence="2">The sequence shown here is derived from an EMBL/GenBank/DDBJ whole genome shotgun (WGS) entry which is preliminary data.</text>
</comment>
<dbReference type="OrthoDB" id="654211at2759"/>
<name>A0A9W9VIL9_9EURO</name>
<proteinExistence type="predicted"/>
<accession>A0A9W9VIL9</accession>
<dbReference type="AlphaFoldDB" id="A0A9W9VIL9"/>
<evidence type="ECO:0000313" key="3">
    <source>
        <dbReference type="Proteomes" id="UP001147752"/>
    </source>
</evidence>
<keyword evidence="3" id="KW-1185">Reference proteome</keyword>
<evidence type="ECO:0000256" key="1">
    <source>
        <dbReference type="SAM" id="MobiDB-lite"/>
    </source>
</evidence>
<feature type="compositionally biased region" description="Basic residues" evidence="1">
    <location>
        <begin position="143"/>
        <end position="159"/>
    </location>
</feature>
<dbReference type="RefSeq" id="XP_056583394.1">
    <property type="nucleotide sequence ID" value="XM_056719259.1"/>
</dbReference>
<feature type="region of interest" description="Disordered" evidence="1">
    <location>
        <begin position="126"/>
        <end position="159"/>
    </location>
</feature>
<evidence type="ECO:0000313" key="2">
    <source>
        <dbReference type="EMBL" id="KAJ5383618.1"/>
    </source>
</evidence>
<reference evidence="2" key="2">
    <citation type="journal article" date="2023" name="IMA Fungus">
        <title>Comparative genomic study of the Penicillium genus elucidates a diverse pangenome and 15 lateral gene transfer events.</title>
        <authorList>
            <person name="Petersen C."/>
            <person name="Sorensen T."/>
            <person name="Nielsen M.R."/>
            <person name="Sondergaard T.E."/>
            <person name="Sorensen J.L."/>
            <person name="Fitzpatrick D.A."/>
            <person name="Frisvad J.C."/>
            <person name="Nielsen K.L."/>
        </authorList>
    </citation>
    <scope>NUCLEOTIDE SEQUENCE</scope>
    <source>
        <strain evidence="2">IBT 3081</strain>
    </source>
</reference>
<dbReference type="EMBL" id="JAPZBT010000001">
    <property type="protein sequence ID" value="KAJ5383618.1"/>
    <property type="molecule type" value="Genomic_DNA"/>
</dbReference>